<evidence type="ECO:0000313" key="3">
    <source>
        <dbReference type="EMBL" id="OAN43998.1"/>
    </source>
</evidence>
<dbReference type="RefSeq" id="WP_156612713.1">
    <property type="nucleotide sequence ID" value="NZ_LWQT01000120.1"/>
</dbReference>
<evidence type="ECO:0000256" key="1">
    <source>
        <dbReference type="SAM" id="MobiDB-lite"/>
    </source>
</evidence>
<comment type="caution">
    <text evidence="3">The sequence shown here is derived from an EMBL/GenBank/DDBJ whole genome shotgun (WGS) entry which is preliminary data.</text>
</comment>
<sequence>MMYEEEFQDGGLSGADAPRPEPRPTFYTGTDGVERVYISATGTILTRKEAEAAFWFIVGSIVLMAWALSRR</sequence>
<proteinExistence type="predicted"/>
<dbReference type="AlphaFoldDB" id="A0A178M7G6"/>
<gene>
    <name evidence="3" type="ORF">A6A04_08945</name>
</gene>
<keyword evidence="2" id="KW-0472">Membrane</keyword>
<feature type="transmembrane region" description="Helical" evidence="2">
    <location>
        <begin position="52"/>
        <end position="69"/>
    </location>
</feature>
<reference evidence="3 4" key="1">
    <citation type="submission" date="2016-04" db="EMBL/GenBank/DDBJ databases">
        <title>Draft genome sequence of freshwater magnetotactic bacteria Magnetospirillum marisnigri SP-1 and Magnetospirillum moscoviense BB-1.</title>
        <authorList>
            <person name="Koziaeva V."/>
            <person name="Dziuba M.V."/>
            <person name="Ivanov T.M."/>
            <person name="Kuznetsov B."/>
            <person name="Grouzdev D.S."/>
        </authorList>
    </citation>
    <scope>NUCLEOTIDE SEQUENCE [LARGE SCALE GENOMIC DNA]</scope>
    <source>
        <strain evidence="3 4">SP-1</strain>
    </source>
</reference>
<feature type="region of interest" description="Disordered" evidence="1">
    <location>
        <begin position="1"/>
        <end position="28"/>
    </location>
</feature>
<dbReference type="EMBL" id="LWQT01000120">
    <property type="protein sequence ID" value="OAN43998.1"/>
    <property type="molecule type" value="Genomic_DNA"/>
</dbReference>
<name>A0A178M7G6_9PROT</name>
<keyword evidence="2" id="KW-0812">Transmembrane</keyword>
<keyword evidence="4" id="KW-1185">Reference proteome</keyword>
<organism evidence="3 4">
    <name type="scientific">Paramagnetospirillum marisnigri</name>
    <dbReference type="NCBI Taxonomy" id="1285242"/>
    <lineage>
        <taxon>Bacteria</taxon>
        <taxon>Pseudomonadati</taxon>
        <taxon>Pseudomonadota</taxon>
        <taxon>Alphaproteobacteria</taxon>
        <taxon>Rhodospirillales</taxon>
        <taxon>Magnetospirillaceae</taxon>
        <taxon>Paramagnetospirillum</taxon>
    </lineage>
</organism>
<accession>A0A178M7G6</accession>
<dbReference type="Proteomes" id="UP000078428">
    <property type="component" value="Unassembled WGS sequence"/>
</dbReference>
<evidence type="ECO:0000256" key="2">
    <source>
        <dbReference type="SAM" id="Phobius"/>
    </source>
</evidence>
<keyword evidence="2" id="KW-1133">Transmembrane helix</keyword>
<evidence type="ECO:0000313" key="4">
    <source>
        <dbReference type="Proteomes" id="UP000078428"/>
    </source>
</evidence>
<protein>
    <submittedName>
        <fullName evidence="3">Uncharacterized protein</fullName>
    </submittedName>
</protein>